<evidence type="ECO:0000313" key="4">
    <source>
        <dbReference type="EMBL" id="KEJ91410.1"/>
    </source>
</evidence>
<feature type="domain" description="Pyruvate flavodoxin/ferredoxin oxidoreductase pyrimidine binding" evidence="2">
    <location>
        <begin position="16"/>
        <end position="244"/>
    </location>
</feature>
<dbReference type="InterPro" id="IPR033412">
    <property type="entry name" value="PFOR_II"/>
</dbReference>
<gene>
    <name evidence="4" type="ORF">EH55_09345</name>
</gene>
<dbReference type="Pfam" id="PF17147">
    <property type="entry name" value="PFOR_II"/>
    <property type="match status" value="1"/>
</dbReference>
<dbReference type="OrthoDB" id="9794954at2"/>
<dbReference type="PATRIC" id="fig|2754.20.peg.2453"/>
<proteinExistence type="predicted"/>
<dbReference type="Gene3D" id="3.40.50.970">
    <property type="match status" value="1"/>
</dbReference>
<dbReference type="GeneID" id="90984316"/>
<organism evidence="4 5">
    <name type="scientific">Synergistes jonesii</name>
    <dbReference type="NCBI Taxonomy" id="2754"/>
    <lineage>
        <taxon>Bacteria</taxon>
        <taxon>Thermotogati</taxon>
        <taxon>Synergistota</taxon>
        <taxon>Synergistia</taxon>
        <taxon>Synergistales</taxon>
        <taxon>Synergistaceae</taxon>
        <taxon>Synergistes</taxon>
    </lineage>
</organism>
<dbReference type="FunFam" id="3.40.50.970:FF:000022">
    <property type="entry name" value="2-oxoglutarate ferredoxin oxidoreductase alpha subunit"/>
    <property type="match status" value="1"/>
</dbReference>
<dbReference type="eggNOG" id="COG0674">
    <property type="taxonomic scope" value="Bacteria"/>
</dbReference>
<comment type="caution">
    <text evidence="4">The sequence shown here is derived from an EMBL/GenBank/DDBJ whole genome shotgun (WGS) entry which is preliminary data.</text>
</comment>
<evidence type="ECO:0000259" key="2">
    <source>
        <dbReference type="Pfam" id="PF01855"/>
    </source>
</evidence>
<evidence type="ECO:0000259" key="3">
    <source>
        <dbReference type="Pfam" id="PF17147"/>
    </source>
</evidence>
<dbReference type="InterPro" id="IPR052368">
    <property type="entry name" value="2-oxoacid_oxidoreductase"/>
</dbReference>
<keyword evidence="1 4" id="KW-0560">Oxidoreductase</keyword>
<dbReference type="InterPro" id="IPR029061">
    <property type="entry name" value="THDP-binding"/>
</dbReference>
<reference evidence="4 5" key="1">
    <citation type="submission" date="2014-04" db="EMBL/GenBank/DDBJ databases">
        <title>Draft Genome Sequence of Synergistes jonesii.</title>
        <authorList>
            <person name="Coil D.A."/>
            <person name="Eisen J.A."/>
            <person name="Holland-Moritz H.E."/>
        </authorList>
    </citation>
    <scope>NUCLEOTIDE SEQUENCE [LARGE SCALE GENOMIC DNA]</scope>
    <source>
        <strain evidence="4 5">78-1</strain>
    </source>
</reference>
<feature type="domain" description="Pyruvate:ferredoxin oxidoreductase core" evidence="3">
    <location>
        <begin position="274"/>
        <end position="366"/>
    </location>
</feature>
<evidence type="ECO:0000256" key="1">
    <source>
        <dbReference type="ARBA" id="ARBA00023002"/>
    </source>
</evidence>
<accession>A0A073IPB4</accession>
<dbReference type="Pfam" id="PF01855">
    <property type="entry name" value="POR_N"/>
    <property type="match status" value="1"/>
</dbReference>
<dbReference type="PANTHER" id="PTHR43088:SF1">
    <property type="entry name" value="SUBUNIT OF PYRUVATE:FLAVODOXIN OXIDOREDUCTASE"/>
    <property type="match status" value="1"/>
</dbReference>
<dbReference type="Proteomes" id="UP000027665">
    <property type="component" value="Unassembled WGS sequence"/>
</dbReference>
<dbReference type="Gene3D" id="3.40.50.920">
    <property type="match status" value="1"/>
</dbReference>
<dbReference type="NCBIfam" id="NF006412">
    <property type="entry name" value="PRK08659.1"/>
    <property type="match status" value="1"/>
</dbReference>
<dbReference type="STRING" id="2754.EH55_09345"/>
<evidence type="ECO:0000313" key="5">
    <source>
        <dbReference type="Proteomes" id="UP000027665"/>
    </source>
</evidence>
<dbReference type="InterPro" id="IPR002880">
    <property type="entry name" value="Pyrv_Fd/Flavodoxin_OxRdtase_N"/>
</dbReference>
<dbReference type="SUPFAM" id="SSF52922">
    <property type="entry name" value="TK C-terminal domain-like"/>
    <property type="match status" value="1"/>
</dbReference>
<dbReference type="PANTHER" id="PTHR43088">
    <property type="entry name" value="SUBUNIT OF PYRUVATE:FLAVODOXIN OXIDOREDUCTASE-RELATED"/>
    <property type="match status" value="1"/>
</dbReference>
<dbReference type="GO" id="GO:0047553">
    <property type="term" value="F:2-oxoglutarate synthase activity"/>
    <property type="evidence" value="ECO:0007669"/>
    <property type="project" value="UniProtKB-EC"/>
</dbReference>
<sequence length="376" mass="41401">MAQNEFWQGNKAIAMGAIAAGCRFFGGYPITPSTEVMETMSEELPKLGGKFVQMEDEIGGIASALGASIAGKKAMTASSGPGISLKQELLGFGYIAEIPIVVADIMRGGPSTGLPTKVSQADVMQAKWGTHGDHGTIAYAPCSIPECYTITIKAFNMAERFRQPVLVMADEVIGHMREKITIPEPGTYKIVDRKKPTVAPDDFIPYRADADDVPPMPAFGDGYRWHVTGLTTNEWGFPTNDAPDIGLKANRIVRKVERFRDEIVEYREDFMDDAEIVVVSYGSVSRSSLRAIRELREQGVKVGHFRPITLWPFPDKEIAAFSKRVKRIIVPELNAGQMVREVERAVKANCEVIAKNLINGELYKPAEIMSFIKEVA</sequence>
<dbReference type="FunFam" id="3.40.50.920:FF:000013">
    <property type="entry name" value="Ferredoxin oxidoreductase alpha subunit"/>
    <property type="match status" value="1"/>
</dbReference>
<dbReference type="InterPro" id="IPR009014">
    <property type="entry name" value="Transketo_C/PFOR_II"/>
</dbReference>
<protein>
    <submittedName>
        <fullName evidence="4">2-oxoglutarate ferredoxin oxidoreductase subunit alpha</fullName>
        <ecNumber evidence="4">1.2.7.3</ecNumber>
    </submittedName>
</protein>
<dbReference type="CDD" id="cd07034">
    <property type="entry name" value="TPP_PYR_PFOR_IOR-alpha_like"/>
    <property type="match status" value="1"/>
</dbReference>
<name>A0A073IPB4_9BACT</name>
<dbReference type="EMBL" id="JMKI01000047">
    <property type="protein sequence ID" value="KEJ91410.1"/>
    <property type="molecule type" value="Genomic_DNA"/>
</dbReference>
<dbReference type="AlphaFoldDB" id="A0A073IPB4"/>
<dbReference type="RefSeq" id="WP_037977758.1">
    <property type="nucleotide sequence ID" value="NZ_JAWRIX010000022.1"/>
</dbReference>
<keyword evidence="5" id="KW-1185">Reference proteome</keyword>
<dbReference type="SUPFAM" id="SSF52518">
    <property type="entry name" value="Thiamin diphosphate-binding fold (THDP-binding)"/>
    <property type="match status" value="1"/>
</dbReference>
<dbReference type="EC" id="1.2.7.3" evidence="4"/>